<accession>A0AAV4XMW4</accession>
<proteinExistence type="predicted"/>
<name>A0AAV4XMW4_CAEEX</name>
<sequence>MLCDIVVDKDVYVICKASHSAIQAPLEEEKNERKKTIDIKDLSKLLPLTSLFFFTLQNISQRLQKPRPKTRGPPQKKKKKRHIVAALFTVLLAGDHLLMDKGEFDEINFAYNQNVPRGPPWGSALKPALMRANYSSREQKCALGFCCDSLRLRGRLCLSGALGGD</sequence>
<gene>
    <name evidence="1" type="ORF">CEXT_724931</name>
</gene>
<dbReference type="AlphaFoldDB" id="A0AAV4XMW4"/>
<dbReference type="Proteomes" id="UP001054945">
    <property type="component" value="Unassembled WGS sequence"/>
</dbReference>
<comment type="caution">
    <text evidence="1">The sequence shown here is derived from an EMBL/GenBank/DDBJ whole genome shotgun (WGS) entry which is preliminary data.</text>
</comment>
<organism evidence="1 2">
    <name type="scientific">Caerostris extrusa</name>
    <name type="common">Bark spider</name>
    <name type="synonym">Caerostris bankana</name>
    <dbReference type="NCBI Taxonomy" id="172846"/>
    <lineage>
        <taxon>Eukaryota</taxon>
        <taxon>Metazoa</taxon>
        <taxon>Ecdysozoa</taxon>
        <taxon>Arthropoda</taxon>
        <taxon>Chelicerata</taxon>
        <taxon>Arachnida</taxon>
        <taxon>Araneae</taxon>
        <taxon>Araneomorphae</taxon>
        <taxon>Entelegynae</taxon>
        <taxon>Araneoidea</taxon>
        <taxon>Araneidae</taxon>
        <taxon>Caerostris</taxon>
    </lineage>
</organism>
<reference evidence="1 2" key="1">
    <citation type="submission" date="2021-06" db="EMBL/GenBank/DDBJ databases">
        <title>Caerostris extrusa draft genome.</title>
        <authorList>
            <person name="Kono N."/>
            <person name="Arakawa K."/>
        </authorList>
    </citation>
    <scope>NUCLEOTIDE SEQUENCE [LARGE SCALE GENOMIC DNA]</scope>
</reference>
<evidence type="ECO:0000313" key="2">
    <source>
        <dbReference type="Proteomes" id="UP001054945"/>
    </source>
</evidence>
<dbReference type="EMBL" id="BPLR01000668">
    <property type="protein sequence ID" value="GIY96516.1"/>
    <property type="molecule type" value="Genomic_DNA"/>
</dbReference>
<protein>
    <submittedName>
        <fullName evidence="1">Uncharacterized protein</fullName>
    </submittedName>
</protein>
<keyword evidence="2" id="KW-1185">Reference proteome</keyword>
<evidence type="ECO:0000313" key="1">
    <source>
        <dbReference type="EMBL" id="GIY96516.1"/>
    </source>
</evidence>